<sequence length="59" mass="6886">MLFDEEMIRKILNTVNPYTRRNYNFRYLIFGLLCTVYKDGATKSLMNLTGTIPVMFSGN</sequence>
<evidence type="ECO:0000313" key="2">
    <source>
        <dbReference type="Proteomes" id="UP000261380"/>
    </source>
</evidence>
<reference evidence="1" key="1">
    <citation type="submission" date="2025-08" db="UniProtKB">
        <authorList>
            <consortium name="Ensembl"/>
        </authorList>
    </citation>
    <scope>IDENTIFICATION</scope>
</reference>
<dbReference type="AlphaFoldDB" id="A0A3B5MVM2"/>
<reference evidence="1" key="2">
    <citation type="submission" date="2025-09" db="UniProtKB">
        <authorList>
            <consortium name="Ensembl"/>
        </authorList>
    </citation>
    <scope>IDENTIFICATION</scope>
</reference>
<evidence type="ECO:0000313" key="1">
    <source>
        <dbReference type="Ensembl" id="ENSXCOP00000027631.1"/>
    </source>
</evidence>
<proteinExistence type="predicted"/>
<protein>
    <submittedName>
        <fullName evidence="1">Uncharacterized protein</fullName>
    </submittedName>
</protein>
<dbReference type="Proteomes" id="UP000261380">
    <property type="component" value="Unplaced"/>
</dbReference>
<organism evidence="1 2">
    <name type="scientific">Xiphophorus couchianus</name>
    <name type="common">Monterrey platyfish</name>
    <dbReference type="NCBI Taxonomy" id="32473"/>
    <lineage>
        <taxon>Eukaryota</taxon>
        <taxon>Metazoa</taxon>
        <taxon>Chordata</taxon>
        <taxon>Craniata</taxon>
        <taxon>Vertebrata</taxon>
        <taxon>Euteleostomi</taxon>
        <taxon>Actinopterygii</taxon>
        <taxon>Neopterygii</taxon>
        <taxon>Teleostei</taxon>
        <taxon>Neoteleostei</taxon>
        <taxon>Acanthomorphata</taxon>
        <taxon>Ovalentaria</taxon>
        <taxon>Atherinomorphae</taxon>
        <taxon>Cyprinodontiformes</taxon>
        <taxon>Poeciliidae</taxon>
        <taxon>Poeciliinae</taxon>
        <taxon>Xiphophorus</taxon>
    </lineage>
</organism>
<accession>A0A3B5MVM2</accession>
<keyword evidence="2" id="KW-1185">Reference proteome</keyword>
<dbReference type="GeneTree" id="ENSGT00990000206001"/>
<dbReference type="Ensembl" id="ENSXCOT00000027966.1">
    <property type="protein sequence ID" value="ENSXCOP00000027631.1"/>
    <property type="gene ID" value="ENSXCOG00000020616.1"/>
</dbReference>
<name>A0A3B5MVM2_9TELE</name>